<accession>A0AAD3TIY4</accession>
<gene>
    <name evidence="2" type="ORF">Nepgr_031787</name>
</gene>
<name>A0AAD3TIY4_NEPGR</name>
<comment type="caution">
    <text evidence="2">The sequence shown here is derived from an EMBL/GenBank/DDBJ whole genome shotgun (WGS) entry which is preliminary data.</text>
</comment>
<reference evidence="2" key="1">
    <citation type="submission" date="2023-05" db="EMBL/GenBank/DDBJ databases">
        <title>Nepenthes gracilis genome sequencing.</title>
        <authorList>
            <person name="Fukushima K."/>
        </authorList>
    </citation>
    <scope>NUCLEOTIDE SEQUENCE</scope>
    <source>
        <strain evidence="2">SING2019-196</strain>
    </source>
</reference>
<dbReference type="Proteomes" id="UP001279734">
    <property type="component" value="Unassembled WGS sequence"/>
</dbReference>
<evidence type="ECO:0000313" key="3">
    <source>
        <dbReference type="Proteomes" id="UP001279734"/>
    </source>
</evidence>
<organism evidence="2 3">
    <name type="scientific">Nepenthes gracilis</name>
    <name type="common">Slender pitcher plant</name>
    <dbReference type="NCBI Taxonomy" id="150966"/>
    <lineage>
        <taxon>Eukaryota</taxon>
        <taxon>Viridiplantae</taxon>
        <taxon>Streptophyta</taxon>
        <taxon>Embryophyta</taxon>
        <taxon>Tracheophyta</taxon>
        <taxon>Spermatophyta</taxon>
        <taxon>Magnoliopsida</taxon>
        <taxon>eudicotyledons</taxon>
        <taxon>Gunneridae</taxon>
        <taxon>Pentapetalae</taxon>
        <taxon>Caryophyllales</taxon>
        <taxon>Nepenthaceae</taxon>
        <taxon>Nepenthes</taxon>
    </lineage>
</organism>
<feature type="region of interest" description="Disordered" evidence="1">
    <location>
        <begin position="74"/>
        <end position="111"/>
    </location>
</feature>
<keyword evidence="3" id="KW-1185">Reference proteome</keyword>
<sequence>MDRLHYAQICVEVKLDAVLPTKILLSKRSANDEESVVEVEVELPGKLSRSSRGGYNSALCKSLSVSLPMGRNLESKVTPVSPTMDQPNGFQQNAPGNASEMCQSNPVMSSEVPGEMECNQVDFDFEKQSVKSCEQVPYFDRPELGSL</sequence>
<dbReference type="AlphaFoldDB" id="A0AAD3TIY4"/>
<dbReference type="EMBL" id="BSYO01000037">
    <property type="protein sequence ID" value="GMH29944.1"/>
    <property type="molecule type" value="Genomic_DNA"/>
</dbReference>
<evidence type="ECO:0000256" key="1">
    <source>
        <dbReference type="SAM" id="MobiDB-lite"/>
    </source>
</evidence>
<evidence type="ECO:0000313" key="2">
    <source>
        <dbReference type="EMBL" id="GMH29944.1"/>
    </source>
</evidence>
<feature type="compositionally biased region" description="Polar residues" evidence="1">
    <location>
        <begin position="78"/>
        <end position="108"/>
    </location>
</feature>
<proteinExistence type="predicted"/>
<protein>
    <submittedName>
        <fullName evidence="2">Uncharacterized protein</fullName>
    </submittedName>
</protein>